<evidence type="ECO:0000313" key="4">
    <source>
        <dbReference type="EMBL" id="KAL2842028.1"/>
    </source>
</evidence>
<reference evidence="4 5" key="1">
    <citation type="submission" date="2024-07" db="EMBL/GenBank/DDBJ databases">
        <title>Section-level genome sequencing and comparative genomics of Aspergillus sections Usti and Cavernicolus.</title>
        <authorList>
            <consortium name="Lawrence Berkeley National Laboratory"/>
            <person name="Nybo J.L."/>
            <person name="Vesth T.C."/>
            <person name="Theobald S."/>
            <person name="Frisvad J.C."/>
            <person name="Larsen T.O."/>
            <person name="Kjaerboelling I."/>
            <person name="Rothschild-Mancinelli K."/>
            <person name="Lyhne E.K."/>
            <person name="Kogle M.E."/>
            <person name="Barry K."/>
            <person name="Clum A."/>
            <person name="Na H."/>
            <person name="Ledsgaard L."/>
            <person name="Lin J."/>
            <person name="Lipzen A."/>
            <person name="Kuo A."/>
            <person name="Riley R."/>
            <person name="Mondo S."/>
            <person name="Labutti K."/>
            <person name="Haridas S."/>
            <person name="Pangalinan J."/>
            <person name="Salamov A.A."/>
            <person name="Simmons B.A."/>
            <person name="Magnuson J.K."/>
            <person name="Chen J."/>
            <person name="Drula E."/>
            <person name="Henrissat B."/>
            <person name="Wiebenga A."/>
            <person name="Lubbers R.J."/>
            <person name="Gomes A.C."/>
            <person name="Makela M.R."/>
            <person name="Stajich J."/>
            <person name="Grigoriev I.V."/>
            <person name="Mortensen U.H."/>
            <person name="De Vries R.P."/>
            <person name="Baker S.E."/>
            <person name="Andersen M.R."/>
        </authorList>
    </citation>
    <scope>NUCLEOTIDE SEQUENCE [LARGE SCALE GENOMIC DNA]</scope>
    <source>
        <strain evidence="4 5">CBS 123904</strain>
    </source>
</reference>
<evidence type="ECO:0008006" key="6">
    <source>
        <dbReference type="Google" id="ProtNLM"/>
    </source>
</evidence>
<dbReference type="PRINTS" id="PR00081">
    <property type="entry name" value="GDHRDH"/>
</dbReference>
<dbReference type="EMBL" id="JBFXLU010000103">
    <property type="protein sequence ID" value="KAL2842028.1"/>
    <property type="molecule type" value="Genomic_DNA"/>
</dbReference>
<keyword evidence="2" id="KW-0521">NADP</keyword>
<dbReference type="SUPFAM" id="SSF51735">
    <property type="entry name" value="NAD(P)-binding Rossmann-fold domains"/>
    <property type="match status" value="1"/>
</dbReference>
<evidence type="ECO:0000313" key="5">
    <source>
        <dbReference type="Proteomes" id="UP001610446"/>
    </source>
</evidence>
<evidence type="ECO:0000256" key="3">
    <source>
        <dbReference type="ARBA" id="ARBA00023002"/>
    </source>
</evidence>
<dbReference type="InterPro" id="IPR052178">
    <property type="entry name" value="Sec_Metab_Biosynth_SDR"/>
</dbReference>
<accession>A0ABR4JPR4</accession>
<dbReference type="InterPro" id="IPR036291">
    <property type="entry name" value="NAD(P)-bd_dom_sf"/>
</dbReference>
<keyword evidence="5" id="KW-1185">Reference proteome</keyword>
<protein>
    <recommendedName>
        <fullName evidence="6">NAD(P)-binding protein</fullName>
    </recommendedName>
</protein>
<dbReference type="InterPro" id="IPR002347">
    <property type="entry name" value="SDR_fam"/>
</dbReference>
<dbReference type="PRINTS" id="PR00080">
    <property type="entry name" value="SDRFAMILY"/>
</dbReference>
<comment type="caution">
    <text evidence="4">The sequence shown here is derived from an EMBL/GenBank/DDBJ whole genome shotgun (WGS) entry which is preliminary data.</text>
</comment>
<dbReference type="Gene3D" id="3.40.50.720">
    <property type="entry name" value="NAD(P)-binding Rossmann-like Domain"/>
    <property type="match status" value="1"/>
</dbReference>
<name>A0ABR4JPR4_9EURO</name>
<sequence>MSSATDLRIRSLFNVRNAVVLVTGGATGVGEMAAQAFVQNGARVIIASRKESALRETTDRLNALGPGMCEYEVADLKDRAGCDDLVKKIKARTDRLAVLVNNTGVSWGAPYDDFPEHGWDKVMALNVKAIFYMTAGLQPLLRAAATVDAPARIINIASVAGIQTIDVTADGASKAACIHLSKILASKLAPLHITVNCICPGLFPSKMTSFGIAKYRDTLLRRQPTGRIGTPSDLGGVVIFLSSAAAAHLTGNVLVLDGGSTVTGWGLEKPVSSKM</sequence>
<gene>
    <name evidence="4" type="ORF">BJY01DRAFT_256856</name>
</gene>
<dbReference type="PANTHER" id="PTHR43618:SF8">
    <property type="entry name" value="7ALPHA-HYDROXYSTEROID DEHYDROGENASE"/>
    <property type="match status" value="1"/>
</dbReference>
<dbReference type="Proteomes" id="UP001610446">
    <property type="component" value="Unassembled WGS sequence"/>
</dbReference>
<evidence type="ECO:0000256" key="1">
    <source>
        <dbReference type="ARBA" id="ARBA00006484"/>
    </source>
</evidence>
<proteinExistence type="inferred from homology"/>
<dbReference type="PANTHER" id="PTHR43618">
    <property type="entry name" value="7-ALPHA-HYDROXYSTEROID DEHYDROGENASE"/>
    <property type="match status" value="1"/>
</dbReference>
<keyword evidence="3" id="KW-0560">Oxidoreductase</keyword>
<dbReference type="Pfam" id="PF13561">
    <property type="entry name" value="adh_short_C2"/>
    <property type="match status" value="1"/>
</dbReference>
<comment type="similarity">
    <text evidence="1">Belongs to the short-chain dehydrogenases/reductases (SDR) family.</text>
</comment>
<organism evidence="4 5">
    <name type="scientific">Aspergillus pseudoustus</name>
    <dbReference type="NCBI Taxonomy" id="1810923"/>
    <lineage>
        <taxon>Eukaryota</taxon>
        <taxon>Fungi</taxon>
        <taxon>Dikarya</taxon>
        <taxon>Ascomycota</taxon>
        <taxon>Pezizomycotina</taxon>
        <taxon>Eurotiomycetes</taxon>
        <taxon>Eurotiomycetidae</taxon>
        <taxon>Eurotiales</taxon>
        <taxon>Aspergillaceae</taxon>
        <taxon>Aspergillus</taxon>
        <taxon>Aspergillus subgen. Nidulantes</taxon>
    </lineage>
</organism>
<evidence type="ECO:0000256" key="2">
    <source>
        <dbReference type="ARBA" id="ARBA00022857"/>
    </source>
</evidence>